<keyword evidence="3" id="KW-1185">Reference proteome</keyword>
<dbReference type="GO" id="GO:0047371">
    <property type="term" value="F:butyrate-acetoacetate CoA-transferase activity"/>
    <property type="evidence" value="ECO:0007669"/>
    <property type="project" value="UniProtKB-EC"/>
</dbReference>
<dbReference type="EC" id="2.8.3.8" evidence="2"/>
<evidence type="ECO:0000256" key="1">
    <source>
        <dbReference type="ARBA" id="ARBA00022679"/>
    </source>
</evidence>
<evidence type="ECO:0000313" key="3">
    <source>
        <dbReference type="Proteomes" id="UP000767291"/>
    </source>
</evidence>
<reference evidence="2 3" key="1">
    <citation type="submission" date="2021-03" db="EMBL/GenBank/DDBJ databases">
        <title>Genomic Encyclopedia of Type Strains, Phase IV (KMG-IV): sequencing the most valuable type-strain genomes for metagenomic binning, comparative biology and taxonomic classification.</title>
        <authorList>
            <person name="Goeker M."/>
        </authorList>
    </citation>
    <scope>NUCLEOTIDE SEQUENCE [LARGE SCALE GENOMIC DNA]</scope>
    <source>
        <strain evidence="2 3">DSM 1289</strain>
    </source>
</reference>
<dbReference type="PANTHER" id="PTHR13707:SF60">
    <property type="entry name" value="ACETATE COA-TRANSFERASE SUBUNIT ALPHA"/>
    <property type="match status" value="1"/>
</dbReference>
<dbReference type="SMART" id="SM00882">
    <property type="entry name" value="CoA_trans"/>
    <property type="match status" value="1"/>
</dbReference>
<sequence>MNKVISLETLKGLFKDDMTIMIGGFLGCGTGEVLIDSLIESDVKNLTIIGNDTSYVDEGIGRLIVNNQVKKVIASHIGTNSETGRLMNEGKLDVELSPQGTLIERIRAGGYGLGGILTPTGVGTIVEENKQIITIDGKEYLLELPLRADVALVNGSLVDEFGNTVYKGTTKNFNPMIAMASDIVVVQAEELVSVGNIDKELIMTPGVVVDYIIKEEK</sequence>
<comment type="caution">
    <text evidence="2">The sequence shown here is derived from an EMBL/GenBank/DDBJ whole genome shotgun (WGS) entry which is preliminary data.</text>
</comment>
<dbReference type="EMBL" id="JAGGJX010000001">
    <property type="protein sequence ID" value="MBP1854377.1"/>
    <property type="molecule type" value="Genomic_DNA"/>
</dbReference>
<dbReference type="InterPro" id="IPR004165">
    <property type="entry name" value="CoA_trans_fam_I"/>
</dbReference>
<dbReference type="InterPro" id="IPR037171">
    <property type="entry name" value="NagB/RpiA_transferase-like"/>
</dbReference>
<dbReference type="RefSeq" id="WP_027701785.1">
    <property type="nucleotide sequence ID" value="NZ_BAAACS010000017.1"/>
</dbReference>
<dbReference type="PROSITE" id="PS51257">
    <property type="entry name" value="PROKAR_LIPOPROTEIN"/>
    <property type="match status" value="1"/>
</dbReference>
<dbReference type="Proteomes" id="UP000767291">
    <property type="component" value="Unassembled WGS sequence"/>
</dbReference>
<dbReference type="Pfam" id="PF01144">
    <property type="entry name" value="CoA_trans"/>
    <property type="match status" value="1"/>
</dbReference>
<accession>A0ABS4E8W2</accession>
<keyword evidence="1 2" id="KW-0808">Transferase</keyword>
<gene>
    <name evidence="2" type="ORF">J2Z43_000767</name>
</gene>
<dbReference type="SUPFAM" id="SSF100950">
    <property type="entry name" value="NagB/RpiA/CoA transferase-like"/>
    <property type="match status" value="1"/>
</dbReference>
<dbReference type="NCBIfam" id="TIGR02429">
    <property type="entry name" value="pcaI_scoA_fam"/>
    <property type="match status" value="1"/>
</dbReference>
<organism evidence="2 3">
    <name type="scientific">Metaclostridioides mangenotii</name>
    <dbReference type="NCBI Taxonomy" id="1540"/>
    <lineage>
        <taxon>Bacteria</taxon>
        <taxon>Bacillati</taxon>
        <taxon>Bacillota</taxon>
        <taxon>Clostridia</taxon>
        <taxon>Peptostreptococcales</taxon>
        <taxon>Peptostreptococcaceae</taxon>
        <taxon>Metaclostridioides</taxon>
    </lineage>
</organism>
<dbReference type="GO" id="GO:0008775">
    <property type="term" value="F:acetate CoA-transferase activity"/>
    <property type="evidence" value="ECO:0007669"/>
    <property type="project" value="UniProtKB-EC"/>
</dbReference>
<name>A0ABS4E8W2_9FIRM</name>
<protein>
    <submittedName>
        <fullName evidence="2">Acetate CoA/acetoacetate CoA-transferase alpha subunit</fullName>
        <ecNumber evidence="2">2.8.3.8</ecNumber>
        <ecNumber evidence="2">2.8.3.9</ecNumber>
    </submittedName>
</protein>
<dbReference type="Gene3D" id="3.40.1080.10">
    <property type="entry name" value="Glutaconate Coenzyme A-transferase"/>
    <property type="match status" value="1"/>
</dbReference>
<proteinExistence type="predicted"/>
<dbReference type="InterPro" id="IPR012792">
    <property type="entry name" value="3-oxoacid_CoA-transf_A"/>
</dbReference>
<evidence type="ECO:0000313" key="2">
    <source>
        <dbReference type="EMBL" id="MBP1854377.1"/>
    </source>
</evidence>
<dbReference type="NCBIfam" id="NF007394">
    <property type="entry name" value="PRK09920.1"/>
    <property type="match status" value="1"/>
</dbReference>
<dbReference type="PANTHER" id="PTHR13707">
    <property type="entry name" value="KETOACID-COENZYME A TRANSFERASE"/>
    <property type="match status" value="1"/>
</dbReference>
<dbReference type="EC" id="2.8.3.9" evidence="2"/>